<name>A0A1I6WFM0_9RHOB</name>
<keyword evidence="2" id="KW-0238">DNA-binding</keyword>
<organism evidence="6 7">
    <name type="scientific">Alloyangia pacifica</name>
    <dbReference type="NCBI Taxonomy" id="311180"/>
    <lineage>
        <taxon>Bacteria</taxon>
        <taxon>Pseudomonadati</taxon>
        <taxon>Pseudomonadota</taxon>
        <taxon>Alphaproteobacteria</taxon>
        <taxon>Rhodobacterales</taxon>
        <taxon>Roseobacteraceae</taxon>
        <taxon>Alloyangia</taxon>
    </lineage>
</organism>
<evidence type="ECO:0000313" key="6">
    <source>
        <dbReference type="EMBL" id="SFT24805.1"/>
    </source>
</evidence>
<dbReference type="Gene3D" id="1.10.10.10">
    <property type="entry name" value="Winged helix-like DNA-binding domain superfamily/Winged helix DNA-binding domain"/>
    <property type="match status" value="1"/>
</dbReference>
<feature type="domain" description="HTH iclR-type" evidence="4">
    <location>
        <begin position="20"/>
        <end position="80"/>
    </location>
</feature>
<protein>
    <submittedName>
        <fullName evidence="6">Transcriptional regulator, IclR family</fullName>
    </submittedName>
</protein>
<dbReference type="InterPro" id="IPR050707">
    <property type="entry name" value="HTH_MetabolicPath_Reg"/>
</dbReference>
<sequence length="263" mass="28742">MDGSELVTKMRDEIPLKDISLTFMKGMSVLRAFDETHSQLTLAEIGRLTDIERAAVRRLVLTLVHLGYVRKDGNRYSLTPRVLVLGSGFLRGNQFGRLVQPLIEMCARELGYSVGLAMRDGSEVVYVAQSSQRNARYTFGFTIGSRLPPLSTSIGRVLLAWSDPDWTRQMIETLPLERFTADTVLDRAAIAAEVAQSRESGVSVVKGEFEAGAVGIAVPVGPLGRAEMALGLSEPASEIDPADYARLAEILQRYASQIAAVLK</sequence>
<dbReference type="Pfam" id="PF01614">
    <property type="entry name" value="IclR_C"/>
    <property type="match status" value="1"/>
</dbReference>
<dbReference type="AlphaFoldDB" id="A0A1I6WFM0"/>
<dbReference type="Proteomes" id="UP000199392">
    <property type="component" value="Unassembled WGS sequence"/>
</dbReference>
<evidence type="ECO:0000259" key="5">
    <source>
        <dbReference type="PROSITE" id="PS51078"/>
    </source>
</evidence>
<dbReference type="InterPro" id="IPR014757">
    <property type="entry name" value="Tscrpt_reg_IclR_C"/>
</dbReference>
<keyword evidence="7" id="KW-1185">Reference proteome</keyword>
<dbReference type="GO" id="GO:0003700">
    <property type="term" value="F:DNA-binding transcription factor activity"/>
    <property type="evidence" value="ECO:0007669"/>
    <property type="project" value="TreeGrafter"/>
</dbReference>
<feature type="domain" description="IclR-ED" evidence="5">
    <location>
        <begin position="81"/>
        <end position="263"/>
    </location>
</feature>
<keyword evidence="1" id="KW-0805">Transcription regulation</keyword>
<keyword evidence="3" id="KW-0804">Transcription</keyword>
<dbReference type="InterPro" id="IPR036388">
    <property type="entry name" value="WH-like_DNA-bd_sf"/>
</dbReference>
<proteinExistence type="predicted"/>
<dbReference type="SMART" id="SM00346">
    <property type="entry name" value="HTH_ICLR"/>
    <property type="match status" value="1"/>
</dbReference>
<dbReference type="PANTHER" id="PTHR30136:SF34">
    <property type="entry name" value="TRANSCRIPTIONAL REGULATOR"/>
    <property type="match status" value="1"/>
</dbReference>
<reference evidence="7" key="1">
    <citation type="submission" date="2016-10" db="EMBL/GenBank/DDBJ databases">
        <authorList>
            <person name="Varghese N."/>
            <person name="Submissions S."/>
        </authorList>
    </citation>
    <scope>NUCLEOTIDE SEQUENCE [LARGE SCALE GENOMIC DNA]</scope>
    <source>
        <strain evidence="7">DSM 26894</strain>
    </source>
</reference>
<dbReference type="EMBL" id="FOZW01000020">
    <property type="protein sequence ID" value="SFT24805.1"/>
    <property type="molecule type" value="Genomic_DNA"/>
</dbReference>
<dbReference type="OrthoDB" id="9807558at2"/>
<dbReference type="InterPro" id="IPR005471">
    <property type="entry name" value="Tscrpt_reg_IclR_N"/>
</dbReference>
<evidence type="ECO:0000256" key="1">
    <source>
        <dbReference type="ARBA" id="ARBA00023015"/>
    </source>
</evidence>
<dbReference type="SUPFAM" id="SSF55781">
    <property type="entry name" value="GAF domain-like"/>
    <property type="match status" value="1"/>
</dbReference>
<evidence type="ECO:0000313" key="7">
    <source>
        <dbReference type="Proteomes" id="UP000199392"/>
    </source>
</evidence>
<dbReference type="Gene3D" id="3.30.450.40">
    <property type="match status" value="1"/>
</dbReference>
<dbReference type="PROSITE" id="PS51077">
    <property type="entry name" value="HTH_ICLR"/>
    <property type="match status" value="1"/>
</dbReference>
<dbReference type="GO" id="GO:0003677">
    <property type="term" value="F:DNA binding"/>
    <property type="evidence" value="ECO:0007669"/>
    <property type="project" value="UniProtKB-KW"/>
</dbReference>
<evidence type="ECO:0000256" key="3">
    <source>
        <dbReference type="ARBA" id="ARBA00023163"/>
    </source>
</evidence>
<dbReference type="Pfam" id="PF09339">
    <property type="entry name" value="HTH_IclR"/>
    <property type="match status" value="1"/>
</dbReference>
<accession>A0A1I6WFM0</accession>
<dbReference type="InterPro" id="IPR036390">
    <property type="entry name" value="WH_DNA-bd_sf"/>
</dbReference>
<dbReference type="PROSITE" id="PS51078">
    <property type="entry name" value="ICLR_ED"/>
    <property type="match status" value="1"/>
</dbReference>
<evidence type="ECO:0000259" key="4">
    <source>
        <dbReference type="PROSITE" id="PS51077"/>
    </source>
</evidence>
<dbReference type="GO" id="GO:0045892">
    <property type="term" value="P:negative regulation of DNA-templated transcription"/>
    <property type="evidence" value="ECO:0007669"/>
    <property type="project" value="TreeGrafter"/>
</dbReference>
<gene>
    <name evidence="6" type="ORF">SAMN04488050_12014</name>
</gene>
<dbReference type="PANTHER" id="PTHR30136">
    <property type="entry name" value="HELIX-TURN-HELIX TRANSCRIPTIONAL REGULATOR, ICLR FAMILY"/>
    <property type="match status" value="1"/>
</dbReference>
<evidence type="ECO:0000256" key="2">
    <source>
        <dbReference type="ARBA" id="ARBA00023125"/>
    </source>
</evidence>
<dbReference type="SUPFAM" id="SSF46785">
    <property type="entry name" value="Winged helix' DNA-binding domain"/>
    <property type="match status" value="1"/>
</dbReference>
<dbReference type="InterPro" id="IPR029016">
    <property type="entry name" value="GAF-like_dom_sf"/>
</dbReference>
<dbReference type="STRING" id="311180.SAMN04488050_12014"/>